<protein>
    <submittedName>
        <fullName evidence="12">Pyruvate formate lyase activating enzyme</fullName>
    </submittedName>
</protein>
<dbReference type="PROSITE" id="PS00198">
    <property type="entry name" value="4FE4S_FER_1"/>
    <property type="match status" value="1"/>
</dbReference>
<comment type="cofactor">
    <cofactor evidence="1">
        <name>[4Fe-4S] cluster</name>
        <dbReference type="ChEBI" id="CHEBI:49883"/>
    </cofactor>
</comment>
<dbReference type="PROSITE" id="PS51918">
    <property type="entry name" value="RADICAL_SAM"/>
    <property type="match status" value="1"/>
</dbReference>
<evidence type="ECO:0000256" key="4">
    <source>
        <dbReference type="ARBA" id="ARBA00022485"/>
    </source>
</evidence>
<keyword evidence="5" id="KW-0949">S-adenosyl-L-methionine</keyword>
<dbReference type="InterPro" id="IPR040074">
    <property type="entry name" value="BssD/PflA/YjjW"/>
</dbReference>
<dbReference type="Pfam" id="PF00037">
    <property type="entry name" value="Fer4"/>
    <property type="match status" value="1"/>
</dbReference>
<keyword evidence="8" id="KW-0408">Iron</keyword>
<evidence type="ECO:0000256" key="3">
    <source>
        <dbReference type="ARBA" id="ARBA00011245"/>
    </source>
</evidence>
<dbReference type="EMBL" id="FPIW01000010">
    <property type="protein sequence ID" value="SFW33180.1"/>
    <property type="molecule type" value="Genomic_DNA"/>
</dbReference>
<comment type="caution">
    <text evidence="12">The sequence shown here is derived from an EMBL/GenBank/DDBJ whole genome shotgun (WGS) entry which is preliminary data.</text>
</comment>
<gene>
    <name evidence="12" type="ORF">SAMN02910291_00863</name>
</gene>
<feature type="domain" description="Radical SAM core" evidence="11">
    <location>
        <begin position="31"/>
        <end position="310"/>
    </location>
</feature>
<keyword evidence="7" id="KW-0560">Oxidoreductase</keyword>
<keyword evidence="6" id="KW-0479">Metal-binding</keyword>
<dbReference type="RefSeq" id="WP_332460420.1">
    <property type="nucleotide sequence ID" value="NZ_FPIW01000010.1"/>
</dbReference>
<dbReference type="NCBIfam" id="TIGR02494">
    <property type="entry name" value="PFLE_PFLC"/>
    <property type="match status" value="1"/>
</dbReference>
<evidence type="ECO:0000256" key="8">
    <source>
        <dbReference type="ARBA" id="ARBA00023004"/>
    </source>
</evidence>
<dbReference type="SFLD" id="SFLDG01066">
    <property type="entry name" value="organic_radical-activating_enz"/>
    <property type="match status" value="1"/>
</dbReference>
<sequence>MLPSPGLPLCGSSGATMSQGMIYNIQRMSIQDGPGIRTTVFLKGCPLRCLWCSNPESQQVAPQLLVFSDLCTGCGACLAACPSGAAVRQKDGKCGKIAEKCTSCGACAAVCPNKAREISGKTMTVDEVMEIVHRDSAFYANSGGGVTFGGGEPTMGGDFFIDLLQTAHDDALHTAVDTCGFCPEDRFEKTLKLADLLLFDCKHMDPVQHKELTGQDNALILKNLQAALLSGIEVRIRMPLMPGLNDSDENFAAMSCFLGKFGQQHIEVMPCHMFGTSKYRALNKPLPPVSQYTADSLEKTLIRMKRHGLKYTII</sequence>
<reference evidence="13" key="1">
    <citation type="submission" date="2016-11" db="EMBL/GenBank/DDBJ databases">
        <authorList>
            <person name="Jaros S."/>
            <person name="Januszkiewicz K."/>
            <person name="Wedrychowicz H."/>
        </authorList>
    </citation>
    <scope>NUCLEOTIDE SEQUENCE [LARGE SCALE GENOMIC DNA]</scope>
    <source>
        <strain evidence="13">DSM 7057</strain>
    </source>
</reference>
<dbReference type="InterPro" id="IPR058240">
    <property type="entry name" value="rSAM_sf"/>
</dbReference>
<comment type="similarity">
    <text evidence="2">Belongs to the organic radical-activating enzymes family.</text>
</comment>
<dbReference type="PROSITE" id="PS51379">
    <property type="entry name" value="4FE4S_FER_2"/>
    <property type="match status" value="2"/>
</dbReference>
<proteinExistence type="inferred from homology"/>
<evidence type="ECO:0000313" key="13">
    <source>
        <dbReference type="Proteomes" id="UP000182680"/>
    </source>
</evidence>
<keyword evidence="4" id="KW-0004">4Fe-4S</keyword>
<keyword evidence="12" id="KW-0670">Pyruvate</keyword>
<dbReference type="InterPro" id="IPR007197">
    <property type="entry name" value="rSAM"/>
</dbReference>
<dbReference type="GO" id="GO:0016829">
    <property type="term" value="F:lyase activity"/>
    <property type="evidence" value="ECO:0007669"/>
    <property type="project" value="UniProtKB-KW"/>
</dbReference>
<dbReference type="SUPFAM" id="SSF102114">
    <property type="entry name" value="Radical SAM enzymes"/>
    <property type="match status" value="1"/>
</dbReference>
<evidence type="ECO:0000256" key="6">
    <source>
        <dbReference type="ARBA" id="ARBA00022723"/>
    </source>
</evidence>
<dbReference type="PROSITE" id="PS01087">
    <property type="entry name" value="RADICAL_ACTIVATING"/>
    <property type="match status" value="1"/>
</dbReference>
<dbReference type="SFLD" id="SFLDG01118">
    <property type="entry name" value="activating_enzymes__group_2"/>
    <property type="match status" value="1"/>
</dbReference>
<dbReference type="SUPFAM" id="SSF54862">
    <property type="entry name" value="4Fe-4S ferredoxins"/>
    <property type="match status" value="1"/>
</dbReference>
<dbReference type="InterPro" id="IPR017900">
    <property type="entry name" value="4Fe4S_Fe_S_CS"/>
</dbReference>
<dbReference type="InterPro" id="IPR001989">
    <property type="entry name" value="Radical_activat_CS"/>
</dbReference>
<evidence type="ECO:0000259" key="10">
    <source>
        <dbReference type="PROSITE" id="PS51379"/>
    </source>
</evidence>
<organism evidence="12 13">
    <name type="scientific">Desulfovibrio desulfuricans</name>
    <dbReference type="NCBI Taxonomy" id="876"/>
    <lineage>
        <taxon>Bacteria</taxon>
        <taxon>Pseudomonadati</taxon>
        <taxon>Thermodesulfobacteriota</taxon>
        <taxon>Desulfovibrionia</taxon>
        <taxon>Desulfovibrionales</taxon>
        <taxon>Desulfovibrionaceae</taxon>
        <taxon>Desulfovibrio</taxon>
    </lineage>
</organism>
<dbReference type="GO" id="GO:0051539">
    <property type="term" value="F:4 iron, 4 sulfur cluster binding"/>
    <property type="evidence" value="ECO:0007669"/>
    <property type="project" value="UniProtKB-KW"/>
</dbReference>
<dbReference type="InterPro" id="IPR017896">
    <property type="entry name" value="4Fe4S_Fe-S-bd"/>
</dbReference>
<dbReference type="InterPro" id="IPR034457">
    <property type="entry name" value="Organic_radical-activating"/>
</dbReference>
<feature type="domain" description="4Fe-4S ferredoxin-type" evidence="10">
    <location>
        <begin position="62"/>
        <end position="91"/>
    </location>
</feature>
<dbReference type="GO" id="GO:0016491">
    <property type="term" value="F:oxidoreductase activity"/>
    <property type="evidence" value="ECO:0007669"/>
    <property type="project" value="UniProtKB-KW"/>
</dbReference>
<evidence type="ECO:0000256" key="1">
    <source>
        <dbReference type="ARBA" id="ARBA00001966"/>
    </source>
</evidence>
<comment type="subunit">
    <text evidence="3">Monomer.</text>
</comment>
<dbReference type="SFLD" id="SFLDS00029">
    <property type="entry name" value="Radical_SAM"/>
    <property type="match status" value="1"/>
</dbReference>
<evidence type="ECO:0000259" key="11">
    <source>
        <dbReference type="PROSITE" id="PS51918"/>
    </source>
</evidence>
<evidence type="ECO:0000256" key="5">
    <source>
        <dbReference type="ARBA" id="ARBA00022691"/>
    </source>
</evidence>
<name>A0AA94HRM2_DESDE</name>
<evidence type="ECO:0000313" key="12">
    <source>
        <dbReference type="EMBL" id="SFW33180.1"/>
    </source>
</evidence>
<dbReference type="InterPro" id="IPR012839">
    <property type="entry name" value="Organic_radical_activase"/>
</dbReference>
<evidence type="ECO:0000256" key="7">
    <source>
        <dbReference type="ARBA" id="ARBA00023002"/>
    </source>
</evidence>
<feature type="domain" description="4Fe-4S ferredoxin-type" evidence="10">
    <location>
        <begin position="92"/>
        <end position="121"/>
    </location>
</feature>
<dbReference type="PIRSF" id="PIRSF000371">
    <property type="entry name" value="PFL_act_enz"/>
    <property type="match status" value="1"/>
</dbReference>
<evidence type="ECO:0000256" key="2">
    <source>
        <dbReference type="ARBA" id="ARBA00009777"/>
    </source>
</evidence>
<accession>A0AA94HRM2</accession>
<dbReference type="Gene3D" id="3.20.20.70">
    <property type="entry name" value="Aldolase class I"/>
    <property type="match status" value="1"/>
</dbReference>
<evidence type="ECO:0000256" key="9">
    <source>
        <dbReference type="ARBA" id="ARBA00023014"/>
    </source>
</evidence>
<dbReference type="Proteomes" id="UP000182680">
    <property type="component" value="Unassembled WGS sequence"/>
</dbReference>
<dbReference type="PANTHER" id="PTHR30352">
    <property type="entry name" value="PYRUVATE FORMATE-LYASE-ACTIVATING ENZYME"/>
    <property type="match status" value="1"/>
</dbReference>
<dbReference type="InterPro" id="IPR013785">
    <property type="entry name" value="Aldolase_TIM"/>
</dbReference>
<keyword evidence="9" id="KW-0411">Iron-sulfur</keyword>
<dbReference type="PANTHER" id="PTHR30352:SF4">
    <property type="entry name" value="PYRUVATE FORMATE-LYASE 2-ACTIVATING ENZYME"/>
    <property type="match status" value="1"/>
</dbReference>
<dbReference type="Pfam" id="PF04055">
    <property type="entry name" value="Radical_SAM"/>
    <property type="match status" value="1"/>
</dbReference>
<dbReference type="Gene3D" id="3.30.70.20">
    <property type="match status" value="1"/>
</dbReference>
<dbReference type="GO" id="GO:0046872">
    <property type="term" value="F:metal ion binding"/>
    <property type="evidence" value="ECO:0007669"/>
    <property type="project" value="UniProtKB-KW"/>
</dbReference>
<dbReference type="AlphaFoldDB" id="A0AA94HRM2"/>
<keyword evidence="12" id="KW-0456">Lyase</keyword>